<keyword evidence="2" id="KW-0695">RNA-directed DNA polymerase</keyword>
<dbReference type="EMBL" id="BQNB010021268">
    <property type="protein sequence ID" value="GJU04637.1"/>
    <property type="molecule type" value="Genomic_DNA"/>
</dbReference>
<gene>
    <name evidence="2" type="ORF">Tco_1121067</name>
</gene>
<comment type="caution">
    <text evidence="2">The sequence shown here is derived from an EMBL/GenBank/DDBJ whole genome shotgun (WGS) entry which is preliminary data.</text>
</comment>
<reference evidence="2" key="2">
    <citation type="submission" date="2022-01" db="EMBL/GenBank/DDBJ databases">
        <authorList>
            <person name="Yamashiro T."/>
            <person name="Shiraishi A."/>
            <person name="Satake H."/>
            <person name="Nakayama K."/>
        </authorList>
    </citation>
    <scope>NUCLEOTIDE SEQUENCE</scope>
</reference>
<dbReference type="InterPro" id="IPR043502">
    <property type="entry name" value="DNA/RNA_pol_sf"/>
</dbReference>
<dbReference type="GO" id="GO:0003964">
    <property type="term" value="F:RNA-directed DNA polymerase activity"/>
    <property type="evidence" value="ECO:0007669"/>
    <property type="project" value="UniProtKB-KW"/>
</dbReference>
<evidence type="ECO:0000313" key="2">
    <source>
        <dbReference type="EMBL" id="GJU04637.1"/>
    </source>
</evidence>
<organism evidence="2 3">
    <name type="scientific">Tanacetum coccineum</name>
    <dbReference type="NCBI Taxonomy" id="301880"/>
    <lineage>
        <taxon>Eukaryota</taxon>
        <taxon>Viridiplantae</taxon>
        <taxon>Streptophyta</taxon>
        <taxon>Embryophyta</taxon>
        <taxon>Tracheophyta</taxon>
        <taxon>Spermatophyta</taxon>
        <taxon>Magnoliopsida</taxon>
        <taxon>eudicotyledons</taxon>
        <taxon>Gunneridae</taxon>
        <taxon>Pentapetalae</taxon>
        <taxon>asterids</taxon>
        <taxon>campanulids</taxon>
        <taxon>Asterales</taxon>
        <taxon>Asteraceae</taxon>
        <taxon>Asteroideae</taxon>
        <taxon>Anthemideae</taxon>
        <taxon>Anthemidinae</taxon>
        <taxon>Tanacetum</taxon>
    </lineage>
</organism>
<feature type="domain" description="Reverse transcriptase/retrotransposon-derived protein RNase H-like" evidence="1">
    <location>
        <begin position="106"/>
        <end position="204"/>
    </location>
</feature>
<name>A0ABQ5IYV3_9ASTR</name>
<dbReference type="Gene3D" id="3.30.70.270">
    <property type="match status" value="2"/>
</dbReference>
<keyword evidence="3" id="KW-1185">Reference proteome</keyword>
<dbReference type="Proteomes" id="UP001151760">
    <property type="component" value="Unassembled WGS sequence"/>
</dbReference>
<dbReference type="InterPro" id="IPR043128">
    <property type="entry name" value="Rev_trsase/Diguanyl_cyclase"/>
</dbReference>
<evidence type="ECO:0000259" key="1">
    <source>
        <dbReference type="Pfam" id="PF17919"/>
    </source>
</evidence>
<dbReference type="SUPFAM" id="SSF56672">
    <property type="entry name" value="DNA/RNA polymerases"/>
    <property type="match status" value="1"/>
</dbReference>
<dbReference type="PANTHER" id="PTHR48475">
    <property type="entry name" value="RIBONUCLEASE H"/>
    <property type="match status" value="1"/>
</dbReference>
<evidence type="ECO:0000313" key="3">
    <source>
        <dbReference type="Proteomes" id="UP001151760"/>
    </source>
</evidence>
<dbReference type="InterPro" id="IPR041577">
    <property type="entry name" value="RT_RNaseH_2"/>
</dbReference>
<sequence>MLADIAETFDNLRRINMKLNPKKCSFGVMEGKFLGYMVTSEGIRANPAKTKDIAEMQSPRTWGEMQTLAGKLAALNRFLSRSAEKSLPFFETLKNITKVNKDDYRWTEEAEKAFQELKKTVLDLPALTTPQPKETLFVYLAASQDAASAVLLVIRQGKQRPVHYVSRTLHDAERNYAPLEKLALALRHTSRRLRRYFEAHLITVITDQPIKNVLSKADTSGRLAPYSVELAAYNITYEPRSAIKGQILTNFINETPVGSKAMVPRQTQYTVYLSRDSKEEWMLYTDGAASAKGSGTGLVLISPTKT</sequence>
<keyword evidence="2" id="KW-0548">Nucleotidyltransferase</keyword>
<dbReference type="Pfam" id="PF17919">
    <property type="entry name" value="RT_RNaseH_2"/>
    <property type="match status" value="1"/>
</dbReference>
<protein>
    <submittedName>
        <fullName evidence="2">Reverse transcriptase domain-containing protein</fullName>
    </submittedName>
</protein>
<dbReference type="PANTHER" id="PTHR48475:SF2">
    <property type="entry name" value="RIBONUCLEASE H"/>
    <property type="match status" value="1"/>
</dbReference>
<proteinExistence type="predicted"/>
<reference evidence="2" key="1">
    <citation type="journal article" date="2022" name="Int. J. Mol. Sci.">
        <title>Draft Genome of Tanacetum Coccineum: Genomic Comparison of Closely Related Tanacetum-Family Plants.</title>
        <authorList>
            <person name="Yamashiro T."/>
            <person name="Shiraishi A."/>
            <person name="Nakayama K."/>
            <person name="Satake H."/>
        </authorList>
    </citation>
    <scope>NUCLEOTIDE SEQUENCE</scope>
</reference>
<keyword evidence="2" id="KW-0808">Transferase</keyword>
<accession>A0ABQ5IYV3</accession>